<dbReference type="HOGENOM" id="CLU_998955_0_0_1"/>
<name>A0A061GSA3_THECC</name>
<accession>A0A061GSA3</accession>
<protein>
    <submittedName>
        <fullName evidence="1">Uncharacterized protein</fullName>
    </submittedName>
</protein>
<dbReference type="Proteomes" id="UP000026915">
    <property type="component" value="Chromosome 9"/>
</dbReference>
<gene>
    <name evidence="1" type="ORF">TCM_039468</name>
</gene>
<dbReference type="Gramene" id="EOY32052">
    <property type="protein sequence ID" value="EOY32052"/>
    <property type="gene ID" value="TCM_039468"/>
</dbReference>
<sequence length="279" mass="32101">MAKIEQKNLEALLHDSRDKYGFNAGININCKWTTEVRPHARCYLKSLGGEALRCVRYDRKRLLVTSWRCPYSRTLTSGKRSHEIVNAYDLKVSVEMAEDVVEEKPTVNEAEDLVGDLAGDIVNATRDLARDLGSTPSLEAPPPPSVKDARLRMASKYLRSSYVNTLLVQRKKKDMLKDKYECFKNKEHVRVNMMGIKGQEGLEFFRVNVSGGLRFLERWEFLGFFCIAFFAIKLHKLWWRAELVVVKGATRQPTRRGKSVTIGTVRPRKFVFGWQQRQG</sequence>
<evidence type="ECO:0000313" key="2">
    <source>
        <dbReference type="Proteomes" id="UP000026915"/>
    </source>
</evidence>
<keyword evidence="2" id="KW-1185">Reference proteome</keyword>
<reference evidence="1 2" key="1">
    <citation type="journal article" date="2013" name="Genome Biol.">
        <title>The genome sequence of the most widely cultivated cacao type and its use to identify candidate genes regulating pod color.</title>
        <authorList>
            <person name="Motamayor J.C."/>
            <person name="Mockaitis K."/>
            <person name="Schmutz J."/>
            <person name="Haiminen N."/>
            <person name="Iii D.L."/>
            <person name="Cornejo O."/>
            <person name="Findley S.D."/>
            <person name="Zheng P."/>
            <person name="Utro F."/>
            <person name="Royaert S."/>
            <person name="Saski C."/>
            <person name="Jenkins J."/>
            <person name="Podicheti R."/>
            <person name="Zhao M."/>
            <person name="Scheffler B.E."/>
            <person name="Stack J.C."/>
            <person name="Feltus F.A."/>
            <person name="Mustiga G.M."/>
            <person name="Amores F."/>
            <person name="Phillips W."/>
            <person name="Marelli J.P."/>
            <person name="May G.D."/>
            <person name="Shapiro H."/>
            <person name="Ma J."/>
            <person name="Bustamante C.D."/>
            <person name="Schnell R.J."/>
            <person name="Main D."/>
            <person name="Gilbert D."/>
            <person name="Parida L."/>
            <person name="Kuhn D.N."/>
        </authorList>
    </citation>
    <scope>NUCLEOTIDE SEQUENCE [LARGE SCALE GENOMIC DNA]</scope>
    <source>
        <strain evidence="2">cv. Matina 1-6</strain>
    </source>
</reference>
<evidence type="ECO:0000313" key="1">
    <source>
        <dbReference type="EMBL" id="EOY32052.1"/>
    </source>
</evidence>
<dbReference type="AlphaFoldDB" id="A0A061GSA3"/>
<dbReference type="EMBL" id="CM001887">
    <property type="protein sequence ID" value="EOY32052.1"/>
    <property type="molecule type" value="Genomic_DNA"/>
</dbReference>
<dbReference type="InParanoid" id="A0A061GSA3"/>
<organism evidence="1 2">
    <name type="scientific">Theobroma cacao</name>
    <name type="common">Cacao</name>
    <name type="synonym">Cocoa</name>
    <dbReference type="NCBI Taxonomy" id="3641"/>
    <lineage>
        <taxon>Eukaryota</taxon>
        <taxon>Viridiplantae</taxon>
        <taxon>Streptophyta</taxon>
        <taxon>Embryophyta</taxon>
        <taxon>Tracheophyta</taxon>
        <taxon>Spermatophyta</taxon>
        <taxon>Magnoliopsida</taxon>
        <taxon>eudicotyledons</taxon>
        <taxon>Gunneridae</taxon>
        <taxon>Pentapetalae</taxon>
        <taxon>rosids</taxon>
        <taxon>malvids</taxon>
        <taxon>Malvales</taxon>
        <taxon>Malvaceae</taxon>
        <taxon>Byttnerioideae</taxon>
        <taxon>Theobroma</taxon>
    </lineage>
</organism>
<proteinExistence type="predicted"/>